<feature type="transmembrane region" description="Helical" evidence="1">
    <location>
        <begin position="274"/>
        <end position="292"/>
    </location>
</feature>
<comment type="caution">
    <text evidence="2">The sequence shown here is derived from an EMBL/GenBank/DDBJ whole genome shotgun (WGS) entry which is preliminary data.</text>
</comment>
<dbReference type="AlphaFoldDB" id="A0A8X6WWP0"/>
<keyword evidence="1" id="KW-0812">Transmembrane</keyword>
<name>A0A8X6WWP0_9ARAC</name>
<keyword evidence="3" id="KW-1185">Reference proteome</keyword>
<proteinExistence type="predicted"/>
<organism evidence="2 3">
    <name type="scientific">Trichonephila inaurata madagascariensis</name>
    <dbReference type="NCBI Taxonomy" id="2747483"/>
    <lineage>
        <taxon>Eukaryota</taxon>
        <taxon>Metazoa</taxon>
        <taxon>Ecdysozoa</taxon>
        <taxon>Arthropoda</taxon>
        <taxon>Chelicerata</taxon>
        <taxon>Arachnida</taxon>
        <taxon>Araneae</taxon>
        <taxon>Araneomorphae</taxon>
        <taxon>Entelegynae</taxon>
        <taxon>Araneoidea</taxon>
        <taxon>Nephilidae</taxon>
        <taxon>Trichonephila</taxon>
        <taxon>Trichonephila inaurata</taxon>
    </lineage>
</organism>
<reference evidence="2" key="1">
    <citation type="submission" date="2020-08" db="EMBL/GenBank/DDBJ databases">
        <title>Multicomponent nature underlies the extraordinary mechanical properties of spider dragline silk.</title>
        <authorList>
            <person name="Kono N."/>
            <person name="Nakamura H."/>
            <person name="Mori M."/>
            <person name="Yoshida Y."/>
            <person name="Ohtoshi R."/>
            <person name="Malay A.D."/>
            <person name="Moran D.A.P."/>
            <person name="Tomita M."/>
            <person name="Numata K."/>
            <person name="Arakawa K."/>
        </authorList>
    </citation>
    <scope>NUCLEOTIDE SEQUENCE</scope>
</reference>
<keyword evidence="1" id="KW-0472">Membrane</keyword>
<dbReference type="SUPFAM" id="SSF49354">
    <property type="entry name" value="PapD-like"/>
    <property type="match status" value="1"/>
</dbReference>
<accession>A0A8X6WWP0</accession>
<gene>
    <name evidence="2" type="ORF">TNIN_269031</name>
</gene>
<evidence type="ECO:0000256" key="1">
    <source>
        <dbReference type="SAM" id="Phobius"/>
    </source>
</evidence>
<evidence type="ECO:0000313" key="3">
    <source>
        <dbReference type="Proteomes" id="UP000886998"/>
    </source>
</evidence>
<evidence type="ECO:0000313" key="2">
    <source>
        <dbReference type="EMBL" id="GFY42757.1"/>
    </source>
</evidence>
<dbReference type="InterPro" id="IPR008962">
    <property type="entry name" value="PapD-like_sf"/>
</dbReference>
<dbReference type="OrthoDB" id="6436198at2759"/>
<dbReference type="EMBL" id="BMAV01003290">
    <property type="protein sequence ID" value="GFY42757.1"/>
    <property type="molecule type" value="Genomic_DNA"/>
</dbReference>
<dbReference type="Proteomes" id="UP000886998">
    <property type="component" value="Unassembled WGS sequence"/>
</dbReference>
<protein>
    <submittedName>
        <fullName evidence="2">Uncharacterized protein</fullName>
    </submittedName>
</protein>
<sequence length="329" mass="38628">MLHTCPSHHLKIDKNCFHNNHQLSSEEDSNVITMKEKEHGESLTLEIRPEQLRLPLISKARATTILHNKNDCAIHFVVDTNSPETLTITPWEGCIEPRKEPYKEHEGFQKECKNCYHCRNRTYDIPEGSLKVNRKFEEENTCCTHVKKKCKNCDCDSYCHCKACYIRSDSPGMVKRNFKVLTSQDNIKRKNINSKIRKRQKVDKLNMEEVVEVDKIDEQTTKTVRKRDRYYKRKRDSKYLEETSQKNIKNTSGLSFLKNAFWNSLGTRINNKSLTFKSSFVIFIILFLIGLYKGMFAFQGEEFLNSFHSEATDIWKKYSKISSLFKLNV</sequence>
<keyword evidence="1" id="KW-1133">Transmembrane helix</keyword>